<evidence type="ECO:0000259" key="1">
    <source>
        <dbReference type="Pfam" id="PF06048"/>
    </source>
</evidence>
<reference evidence="2 3" key="1">
    <citation type="submission" date="2017-02" db="EMBL/GenBank/DDBJ databases">
        <title>Chromobacterium haemolyticum H5244.</title>
        <authorList>
            <person name="Gulvik C.A."/>
        </authorList>
    </citation>
    <scope>NUCLEOTIDE SEQUENCE [LARGE SCALE GENOMIC DNA]</scope>
    <source>
        <strain evidence="2 3">H5244</strain>
    </source>
</reference>
<dbReference type="EMBL" id="MUKV01000069">
    <property type="protein sequence ID" value="OQS31211.1"/>
    <property type="molecule type" value="Genomic_DNA"/>
</dbReference>
<name>A0A1W0C923_9NEIS</name>
<feature type="domain" description="DUF927" evidence="1">
    <location>
        <begin position="25"/>
        <end position="309"/>
    </location>
</feature>
<organism evidence="2 3">
    <name type="scientific">Chromobacterium haemolyticum</name>
    <dbReference type="NCBI Taxonomy" id="394935"/>
    <lineage>
        <taxon>Bacteria</taxon>
        <taxon>Pseudomonadati</taxon>
        <taxon>Pseudomonadota</taxon>
        <taxon>Betaproteobacteria</taxon>
        <taxon>Neisseriales</taxon>
        <taxon>Chromobacteriaceae</taxon>
        <taxon>Chromobacterium</taxon>
    </lineage>
</organism>
<sequence length="584" mass="63254">MGSADKQALAMAAKAPALAIGPRYDVNRDGVHYIAVKRDRDTGELLEQPPEWLSDKMELLGCGTDADGNHHRIVKWQRQGNGEVMTTALPSADIGERAGWALLRKGGLTLTTDRGGQARLAHWLQREGSTEWHDIVNMSGWQHGAFVLPNGDIIGRPNRKMHFNGRPKDASAYHPAGSLTDWQSTVGALALGNPLAMTTIACALAGPLLALCGARDGIGLHLYTNSSSGKSTCADTAASIWGDPQRTLHTWSGTALGLTNEAEASNDMMIYLDEVGSGDARKIGPAIYSMLNGVSKLQGAKEGGNRAARSWKLTMISTGEVAMSQYLTEGGQTPRGGQEIRLLDIPADTGPYRAFDHIHGRSNGEVFADELTRHARSHYGTVGRAFVAWLQDNRAVAVQWVEQSQQRMLAAVPEGAAPTVRRATRKFAILSAAAEMASHAGLTGWTVEQAIQGVETTWQRWMQAFGIEDRDDARLIDQAAAVLQASQYARFVLLPMNDSDPLVPNLMGYKRYTLDGEAVFLVTPGAFKGEVIAGYEVRHACEVLYRAGMLQRPKGRAGWTVHGGKGVGQVYRMQLQPHDGEAEE</sequence>
<dbReference type="InterPro" id="IPR009270">
    <property type="entry name" value="DUF927"/>
</dbReference>
<dbReference type="Proteomes" id="UP000192721">
    <property type="component" value="Unassembled WGS sequence"/>
</dbReference>
<dbReference type="RefSeq" id="WP_081557125.1">
    <property type="nucleotide sequence ID" value="NZ_MUKV01000069.1"/>
</dbReference>
<dbReference type="Pfam" id="PF06048">
    <property type="entry name" value="DUF927"/>
    <property type="match status" value="1"/>
</dbReference>
<dbReference type="AlphaFoldDB" id="A0A1W0C923"/>
<proteinExistence type="predicted"/>
<evidence type="ECO:0000313" key="2">
    <source>
        <dbReference type="EMBL" id="OQS31211.1"/>
    </source>
</evidence>
<evidence type="ECO:0000313" key="3">
    <source>
        <dbReference type="Proteomes" id="UP000192721"/>
    </source>
</evidence>
<accession>A0A1W0C923</accession>
<gene>
    <name evidence="2" type="ORF">B0T45_23135</name>
</gene>
<comment type="caution">
    <text evidence="2">The sequence shown here is derived from an EMBL/GenBank/DDBJ whole genome shotgun (WGS) entry which is preliminary data.</text>
</comment>
<protein>
    <recommendedName>
        <fullName evidence="1">DUF927 domain-containing protein</fullName>
    </recommendedName>
</protein>